<dbReference type="HAMAP" id="MF_00048">
    <property type="entry name" value="UPF0102"/>
    <property type="match status" value="1"/>
</dbReference>
<dbReference type="NCBIfam" id="TIGR00252">
    <property type="entry name" value="YraN family protein"/>
    <property type="match status" value="1"/>
</dbReference>
<dbReference type="Pfam" id="PF02021">
    <property type="entry name" value="UPF0102"/>
    <property type="match status" value="1"/>
</dbReference>
<dbReference type="Gene3D" id="3.40.1350.10">
    <property type="match status" value="1"/>
</dbReference>
<name>A0A975DAB3_9GAMM</name>
<dbReference type="AlphaFoldDB" id="A0A975DAB3"/>
<organism evidence="3 4">
    <name type="scientific">Psychrosphaera ytuae</name>
    <dbReference type="NCBI Taxonomy" id="2820710"/>
    <lineage>
        <taxon>Bacteria</taxon>
        <taxon>Pseudomonadati</taxon>
        <taxon>Pseudomonadota</taxon>
        <taxon>Gammaproteobacteria</taxon>
        <taxon>Alteromonadales</taxon>
        <taxon>Pseudoalteromonadaceae</taxon>
        <taxon>Psychrosphaera</taxon>
    </lineage>
</organism>
<dbReference type="InterPro" id="IPR003509">
    <property type="entry name" value="UPF0102_YraN-like"/>
</dbReference>
<accession>A0A975DAB3</accession>
<gene>
    <name evidence="3" type="ORF">J1N51_12050</name>
</gene>
<reference evidence="3" key="1">
    <citation type="submission" date="2021-03" db="EMBL/GenBank/DDBJ databases">
        <title>Description of Psychrosphaera ytuae sp. nov. isolated from deep sea sediment of South China Sea.</title>
        <authorList>
            <person name="Zhang J."/>
            <person name="Xu X.-D."/>
        </authorList>
    </citation>
    <scope>NUCLEOTIDE SEQUENCE</scope>
    <source>
        <strain evidence="3">MTZ26</strain>
    </source>
</reference>
<dbReference type="KEGG" id="psym:J1N51_12050"/>
<comment type="similarity">
    <text evidence="1 2">Belongs to the UPF0102 family.</text>
</comment>
<dbReference type="InterPro" id="IPR011335">
    <property type="entry name" value="Restrct_endonuc-II-like"/>
</dbReference>
<dbReference type="PANTHER" id="PTHR34039:SF1">
    <property type="entry name" value="UPF0102 PROTEIN YRAN"/>
    <property type="match status" value="1"/>
</dbReference>
<sequence>MSNPHHNKIKDIHKKRLGSEYEQRAKSHLISSGLVFIEQNFRCKLGEIDLIFYDEKQASYVFVEVRYRNSILYGGAAASVDHKKQQKVKKSAIFYLHRRNIVANIRFDVVAFERNTLNWIESAFS</sequence>
<dbReference type="InterPro" id="IPR011856">
    <property type="entry name" value="tRNA_endonuc-like_dom_sf"/>
</dbReference>
<dbReference type="NCBIfam" id="NF009150">
    <property type="entry name" value="PRK12497.1-3"/>
    <property type="match status" value="1"/>
</dbReference>
<dbReference type="PANTHER" id="PTHR34039">
    <property type="entry name" value="UPF0102 PROTEIN YRAN"/>
    <property type="match status" value="1"/>
</dbReference>
<protein>
    <recommendedName>
        <fullName evidence="2">UPF0102 protein J1N51_12050</fullName>
    </recommendedName>
</protein>
<evidence type="ECO:0000313" key="3">
    <source>
        <dbReference type="EMBL" id="QTH63456.1"/>
    </source>
</evidence>
<evidence type="ECO:0000256" key="2">
    <source>
        <dbReference type="HAMAP-Rule" id="MF_00048"/>
    </source>
</evidence>
<evidence type="ECO:0000313" key="4">
    <source>
        <dbReference type="Proteomes" id="UP000682739"/>
    </source>
</evidence>
<dbReference type="EMBL" id="CP072110">
    <property type="protein sequence ID" value="QTH63456.1"/>
    <property type="molecule type" value="Genomic_DNA"/>
</dbReference>
<proteinExistence type="inferred from homology"/>
<keyword evidence="4" id="KW-1185">Reference proteome</keyword>
<dbReference type="SUPFAM" id="SSF52980">
    <property type="entry name" value="Restriction endonuclease-like"/>
    <property type="match status" value="1"/>
</dbReference>
<dbReference type="Proteomes" id="UP000682739">
    <property type="component" value="Chromosome"/>
</dbReference>
<dbReference type="GO" id="GO:0003676">
    <property type="term" value="F:nucleic acid binding"/>
    <property type="evidence" value="ECO:0007669"/>
    <property type="project" value="InterPro"/>
</dbReference>
<dbReference type="RefSeq" id="WP_208831512.1">
    <property type="nucleotide sequence ID" value="NZ_CP072110.1"/>
</dbReference>
<evidence type="ECO:0000256" key="1">
    <source>
        <dbReference type="ARBA" id="ARBA00006738"/>
    </source>
</evidence>